<proteinExistence type="predicted"/>
<dbReference type="KEGG" id="ccl:Clocl_2740"/>
<gene>
    <name evidence="2" type="ordered locus">Clocl_2740</name>
</gene>
<dbReference type="InterPro" id="IPR036568">
    <property type="entry name" value="GGCT-like_sf"/>
</dbReference>
<dbReference type="AlphaFoldDB" id="G8M2D6"/>
<dbReference type="HOGENOM" id="CLU_083466_2_2_9"/>
<protein>
    <recommendedName>
        <fullName evidence="1">Gamma-glutamylcyclotransferase AIG2-like domain-containing protein</fullName>
    </recommendedName>
</protein>
<keyword evidence="3" id="KW-1185">Reference proteome</keyword>
<dbReference type="InterPro" id="IPR009288">
    <property type="entry name" value="AIG2-like_dom"/>
</dbReference>
<dbReference type="SUPFAM" id="SSF110857">
    <property type="entry name" value="Gamma-glutamyl cyclotransferase-like"/>
    <property type="match status" value="1"/>
</dbReference>
<accession>G8M2D6</accession>
<dbReference type="OrthoDB" id="8538589at2"/>
<dbReference type="STRING" id="720554.Clocl_2740"/>
<sequence>MYGNESKNCDVYINKVFVYGTLMKGFQNYKRYLEGKINSITPGRTYGVLYHLREGYPALLPGNEIVEGEIMEPVDDMLLKSLDRLEGYSERSSNNLYIREVRNILTEKGQQMTCWIYIYADEKYAKENGILVPNGNWRKFMEVCQK</sequence>
<dbReference type="CDD" id="cd06661">
    <property type="entry name" value="GGCT_like"/>
    <property type="match status" value="1"/>
</dbReference>
<reference evidence="2 3" key="2">
    <citation type="journal article" date="2012" name="Stand. Genomic Sci.">
        <title>Complete Genome Sequence of Clostridium clariflavum DSM 19732.</title>
        <authorList>
            <person name="Izquierdo J.A."/>
            <person name="Goodwin L."/>
            <person name="Davenport K.W."/>
            <person name="Teshima H."/>
            <person name="Bruce D."/>
            <person name="Detter C."/>
            <person name="Tapia R."/>
            <person name="Han S."/>
            <person name="Land M."/>
            <person name="Hauser L."/>
            <person name="Jeffries C.D."/>
            <person name="Han J."/>
            <person name="Pitluck S."/>
            <person name="Nolan M."/>
            <person name="Chen A."/>
            <person name="Huntemann M."/>
            <person name="Mavromatis K."/>
            <person name="Mikhailova N."/>
            <person name="Liolios K."/>
            <person name="Woyke T."/>
            <person name="Lynd L.R."/>
        </authorList>
    </citation>
    <scope>NUCLEOTIDE SEQUENCE [LARGE SCALE GENOMIC DNA]</scope>
    <source>
        <strain evidence="3">DSM 19732 / NBRC 101661 / EBR45</strain>
    </source>
</reference>
<dbReference type="RefSeq" id="WP_014255848.1">
    <property type="nucleotide sequence ID" value="NC_016627.1"/>
</dbReference>
<reference evidence="3" key="1">
    <citation type="submission" date="2011-12" db="EMBL/GenBank/DDBJ databases">
        <title>Complete sequence of Clostridium clariflavum DSM 19732.</title>
        <authorList>
            <consortium name="US DOE Joint Genome Institute"/>
            <person name="Lucas S."/>
            <person name="Han J."/>
            <person name="Lapidus A."/>
            <person name="Cheng J.-F."/>
            <person name="Goodwin L."/>
            <person name="Pitluck S."/>
            <person name="Peters L."/>
            <person name="Teshima H."/>
            <person name="Detter J.C."/>
            <person name="Han C."/>
            <person name="Tapia R."/>
            <person name="Land M."/>
            <person name="Hauser L."/>
            <person name="Kyrpides N."/>
            <person name="Ivanova N."/>
            <person name="Pagani I."/>
            <person name="Kitzmiller T."/>
            <person name="Lynd L."/>
            <person name="Izquierdo J."/>
            <person name="Woyke T."/>
        </authorList>
    </citation>
    <scope>NUCLEOTIDE SEQUENCE [LARGE SCALE GENOMIC DNA]</scope>
    <source>
        <strain evidence="3">DSM 19732 / NBRC 101661 / EBR45</strain>
    </source>
</reference>
<dbReference type="eggNOG" id="COG2105">
    <property type="taxonomic scope" value="Bacteria"/>
</dbReference>
<evidence type="ECO:0000259" key="1">
    <source>
        <dbReference type="Pfam" id="PF06094"/>
    </source>
</evidence>
<evidence type="ECO:0000313" key="3">
    <source>
        <dbReference type="Proteomes" id="UP000005435"/>
    </source>
</evidence>
<dbReference type="Proteomes" id="UP000005435">
    <property type="component" value="Chromosome"/>
</dbReference>
<dbReference type="Pfam" id="PF06094">
    <property type="entry name" value="GGACT"/>
    <property type="match status" value="1"/>
</dbReference>
<name>G8M2D6_ACECE</name>
<evidence type="ECO:0000313" key="2">
    <source>
        <dbReference type="EMBL" id="AEV69295.1"/>
    </source>
</evidence>
<dbReference type="Gene3D" id="3.10.490.10">
    <property type="entry name" value="Gamma-glutamyl cyclotransferase-like"/>
    <property type="match status" value="1"/>
</dbReference>
<dbReference type="EMBL" id="CP003065">
    <property type="protein sequence ID" value="AEV69295.1"/>
    <property type="molecule type" value="Genomic_DNA"/>
</dbReference>
<organism evidence="2 3">
    <name type="scientific">Acetivibrio clariflavus (strain DSM 19732 / NBRC 101661 / EBR45)</name>
    <name type="common">Clostridium clariflavum</name>
    <dbReference type="NCBI Taxonomy" id="720554"/>
    <lineage>
        <taxon>Bacteria</taxon>
        <taxon>Bacillati</taxon>
        <taxon>Bacillota</taxon>
        <taxon>Clostridia</taxon>
        <taxon>Eubacteriales</taxon>
        <taxon>Oscillospiraceae</taxon>
        <taxon>Acetivibrio</taxon>
    </lineage>
</organism>
<feature type="domain" description="Gamma-glutamylcyclotransferase AIG2-like" evidence="1">
    <location>
        <begin position="16"/>
        <end position="139"/>
    </location>
</feature>
<dbReference type="InterPro" id="IPR013024">
    <property type="entry name" value="GGCT-like"/>
</dbReference>